<dbReference type="AlphaFoldDB" id="A0A9P7AZ77"/>
<keyword evidence="11" id="KW-1185">Reference proteome</keyword>
<keyword evidence="2" id="KW-0813">Transport</keyword>
<dbReference type="PIRSF" id="PIRSF006060">
    <property type="entry name" value="AA_transporter"/>
    <property type="match status" value="1"/>
</dbReference>
<feature type="compositionally biased region" description="Basic and acidic residues" evidence="7">
    <location>
        <begin position="1"/>
        <end position="17"/>
    </location>
</feature>
<evidence type="ECO:0000256" key="6">
    <source>
        <dbReference type="ARBA" id="ARBA00023136"/>
    </source>
</evidence>
<feature type="transmembrane region" description="Helical" evidence="8">
    <location>
        <begin position="379"/>
        <end position="398"/>
    </location>
</feature>
<feature type="domain" description="Amino acid permease/ SLC12A" evidence="9">
    <location>
        <begin position="43"/>
        <end position="510"/>
    </location>
</feature>
<proteinExistence type="predicted"/>
<evidence type="ECO:0000313" key="11">
    <source>
        <dbReference type="Proteomes" id="UP000785200"/>
    </source>
</evidence>
<sequence length="563" mass="62752">MEDIKSSRTDYNSDEKTVPPYDVSSETGDVVVDNLQRRLSGRHMQMITIGGSIGTALFVSIGSGLVSSGPGSLLIAFIIYCVFLAAVNNCMAEMAVFMPVSGSFVRMGSKWVDEAFGFMLGWNFFLYEAVLIPWEISALNLVLTFWSDDIPLAAICAACIVLYGIINLFAVKWYGESEFWLSSGKVLLILMLFCFTFITMVGGNPKHDAYGFRYWRTPGAFAEYVTTGSLGKFEGFLAALWKAAFTIVGPEYIAMMSGEAMHPRKNLKRAFKTIYLRFGVFFIGGALACGIVIPYNDQNLINILSGSSSASGTAAGSPYVIAMQNLGIGVLPHITNALLVTSIFSAGNSYVYCASRTLYSLSLDGHAPKFLRYCTKKGVPLWCFCVTMVFPFLSFLAVGTSSAQVITWLANLTEASQIIDYICMCFIYLFFHRALKVQGFSRSDLPYRGWWQPFCAYFGLVTMTFTVALYGYTTFLPGWWDTGIFFSYYTMVFLCPILYVGWKVLKKTKVVKPEDADLVWERPTIDAYEANTLEEHVGFWEEVRVMMGLGKKKMEEHEGGHVE</sequence>
<dbReference type="Gene3D" id="1.20.1740.10">
    <property type="entry name" value="Amino acid/polyamine transporter I"/>
    <property type="match status" value="1"/>
</dbReference>
<organism evidence="10 11">
    <name type="scientific">Hyphodiscus hymeniophilus</name>
    <dbReference type="NCBI Taxonomy" id="353542"/>
    <lineage>
        <taxon>Eukaryota</taxon>
        <taxon>Fungi</taxon>
        <taxon>Dikarya</taxon>
        <taxon>Ascomycota</taxon>
        <taxon>Pezizomycotina</taxon>
        <taxon>Leotiomycetes</taxon>
        <taxon>Helotiales</taxon>
        <taxon>Hyphodiscaceae</taxon>
        <taxon>Hyphodiscus</taxon>
    </lineage>
</organism>
<keyword evidence="4" id="KW-0029">Amino-acid transport</keyword>
<keyword evidence="3 8" id="KW-0812">Transmembrane</keyword>
<protein>
    <submittedName>
        <fullName evidence="10">General amino acid permease AGP2</fullName>
    </submittedName>
</protein>
<evidence type="ECO:0000256" key="1">
    <source>
        <dbReference type="ARBA" id="ARBA00004141"/>
    </source>
</evidence>
<comment type="caution">
    <text evidence="10">The sequence shown here is derived from an EMBL/GenBank/DDBJ whole genome shotgun (WGS) entry which is preliminary data.</text>
</comment>
<feature type="transmembrane region" description="Helical" evidence="8">
    <location>
        <begin position="455"/>
        <end position="472"/>
    </location>
</feature>
<dbReference type="GO" id="GO:0016020">
    <property type="term" value="C:membrane"/>
    <property type="evidence" value="ECO:0007669"/>
    <property type="project" value="UniProtKB-SubCell"/>
</dbReference>
<accession>A0A9P7AZ77</accession>
<name>A0A9P7AZ77_9HELO</name>
<feature type="transmembrane region" description="Helical" evidence="8">
    <location>
        <begin position="333"/>
        <end position="353"/>
    </location>
</feature>
<feature type="region of interest" description="Disordered" evidence="7">
    <location>
        <begin position="1"/>
        <end position="25"/>
    </location>
</feature>
<dbReference type="PANTHER" id="PTHR43341:SF6">
    <property type="entry name" value="AMINO ACID TRANSPORTER (EUROFUNG)"/>
    <property type="match status" value="1"/>
</dbReference>
<feature type="transmembrane region" description="Helical" evidence="8">
    <location>
        <begin position="46"/>
        <end position="66"/>
    </location>
</feature>
<feature type="transmembrane region" description="Helical" evidence="8">
    <location>
        <begin position="186"/>
        <end position="203"/>
    </location>
</feature>
<feature type="transmembrane region" description="Helical" evidence="8">
    <location>
        <begin position="152"/>
        <end position="174"/>
    </location>
</feature>
<evidence type="ECO:0000256" key="4">
    <source>
        <dbReference type="ARBA" id="ARBA00022970"/>
    </source>
</evidence>
<dbReference type="InterPro" id="IPR050524">
    <property type="entry name" value="APC_YAT"/>
</dbReference>
<dbReference type="PANTHER" id="PTHR43341">
    <property type="entry name" value="AMINO ACID PERMEASE"/>
    <property type="match status" value="1"/>
</dbReference>
<keyword evidence="6 8" id="KW-0472">Membrane</keyword>
<feature type="transmembrane region" description="Helical" evidence="8">
    <location>
        <begin position="235"/>
        <end position="253"/>
    </location>
</feature>
<evidence type="ECO:0000256" key="8">
    <source>
        <dbReference type="SAM" id="Phobius"/>
    </source>
</evidence>
<keyword evidence="5 8" id="KW-1133">Transmembrane helix</keyword>
<dbReference type="InterPro" id="IPR004841">
    <property type="entry name" value="AA-permease/SLC12A_dom"/>
</dbReference>
<evidence type="ECO:0000259" key="9">
    <source>
        <dbReference type="Pfam" id="PF00324"/>
    </source>
</evidence>
<dbReference type="OrthoDB" id="10062876at2759"/>
<feature type="transmembrane region" description="Helical" evidence="8">
    <location>
        <begin position="418"/>
        <end position="435"/>
    </location>
</feature>
<gene>
    <name evidence="10" type="ORF">D0Z07_2374</name>
</gene>
<feature type="transmembrane region" description="Helical" evidence="8">
    <location>
        <begin position="484"/>
        <end position="502"/>
    </location>
</feature>
<evidence type="ECO:0000256" key="5">
    <source>
        <dbReference type="ARBA" id="ARBA00022989"/>
    </source>
</evidence>
<evidence type="ECO:0000256" key="3">
    <source>
        <dbReference type="ARBA" id="ARBA00022692"/>
    </source>
</evidence>
<dbReference type="FunFam" id="1.20.1740.10:FF:000006">
    <property type="entry name" value="General amino acid permease"/>
    <property type="match status" value="1"/>
</dbReference>
<dbReference type="GO" id="GO:0015171">
    <property type="term" value="F:amino acid transmembrane transporter activity"/>
    <property type="evidence" value="ECO:0007669"/>
    <property type="project" value="TreeGrafter"/>
</dbReference>
<dbReference type="Proteomes" id="UP000785200">
    <property type="component" value="Unassembled WGS sequence"/>
</dbReference>
<feature type="transmembrane region" description="Helical" evidence="8">
    <location>
        <begin position="72"/>
        <end position="91"/>
    </location>
</feature>
<reference evidence="10" key="1">
    <citation type="submission" date="2019-07" db="EMBL/GenBank/DDBJ databases">
        <title>Hyphodiscus hymeniophilus genome sequencing and assembly.</title>
        <authorList>
            <person name="Kramer G."/>
            <person name="Nodwell J."/>
        </authorList>
    </citation>
    <scope>NUCLEOTIDE SEQUENCE</scope>
    <source>
        <strain evidence="10">ATCC 34498</strain>
    </source>
</reference>
<evidence type="ECO:0000313" key="10">
    <source>
        <dbReference type="EMBL" id="KAG0650745.1"/>
    </source>
</evidence>
<feature type="transmembrane region" description="Helical" evidence="8">
    <location>
        <begin position="274"/>
        <end position="295"/>
    </location>
</feature>
<dbReference type="Pfam" id="PF00324">
    <property type="entry name" value="AA_permease"/>
    <property type="match status" value="1"/>
</dbReference>
<comment type="subcellular location">
    <subcellularLocation>
        <location evidence="1">Membrane</location>
        <topology evidence="1">Multi-pass membrane protein</topology>
    </subcellularLocation>
</comment>
<evidence type="ECO:0000256" key="2">
    <source>
        <dbReference type="ARBA" id="ARBA00022448"/>
    </source>
</evidence>
<evidence type="ECO:0000256" key="7">
    <source>
        <dbReference type="SAM" id="MobiDB-lite"/>
    </source>
</evidence>
<dbReference type="EMBL" id="VNKQ01000005">
    <property type="protein sequence ID" value="KAG0650745.1"/>
    <property type="molecule type" value="Genomic_DNA"/>
</dbReference>